<proteinExistence type="predicted"/>
<reference evidence="2" key="1">
    <citation type="submission" date="2023-07" db="EMBL/GenBank/DDBJ databases">
        <title>Brevundimonas soil sp. nov., isolated from the soil of chemical plant.</title>
        <authorList>
            <person name="Wu N."/>
        </authorList>
    </citation>
    <scope>NUCLEOTIDE SEQUENCE</scope>
    <source>
        <strain evidence="2">XZ-24</strain>
    </source>
</reference>
<dbReference type="Gene3D" id="2.60.120.10">
    <property type="entry name" value="Jelly Rolls"/>
    <property type="match status" value="1"/>
</dbReference>
<dbReference type="InterPro" id="IPR025979">
    <property type="entry name" value="ChrR-like_cupin_dom"/>
</dbReference>
<dbReference type="Gene3D" id="1.10.10.1320">
    <property type="entry name" value="Anti-sigma factor, zinc-finger domain"/>
    <property type="match status" value="1"/>
</dbReference>
<dbReference type="SUPFAM" id="SSF51182">
    <property type="entry name" value="RmlC-like cupins"/>
    <property type="match status" value="1"/>
</dbReference>
<sequence>MTGAAVTPRHHPSEATLAQYVAGTLRPGFDVVVAAHLSTCAHCRAEAARLEAVGAAMLDEQAPVDMSADALDRALARIETPEAEVPPAPTLAEVLTPRRRRWLAPGVWTAKVDTPRYASDRVYLLGVGPGISTADHGHGGLEFTQVISGALQDGDIVYRAGDFIEHDADHEHQPVVWGDEPCVCLFATQGRLKPKGWLGRLVFALADV</sequence>
<organism evidence="2 3">
    <name type="scientific">Peiella sedimenti</name>
    <dbReference type="NCBI Taxonomy" id="3061083"/>
    <lineage>
        <taxon>Bacteria</taxon>
        <taxon>Pseudomonadati</taxon>
        <taxon>Pseudomonadota</taxon>
        <taxon>Alphaproteobacteria</taxon>
        <taxon>Caulobacterales</taxon>
        <taxon>Caulobacteraceae</taxon>
        <taxon>Peiella</taxon>
    </lineage>
</organism>
<evidence type="ECO:0000259" key="1">
    <source>
        <dbReference type="Pfam" id="PF12973"/>
    </source>
</evidence>
<dbReference type="InterPro" id="IPR012807">
    <property type="entry name" value="Anti-sigma_ChrR"/>
</dbReference>
<dbReference type="InterPro" id="IPR014710">
    <property type="entry name" value="RmlC-like_jellyroll"/>
</dbReference>
<dbReference type="RefSeq" id="WP_302109246.1">
    <property type="nucleotide sequence ID" value="NZ_JAUKTR010000002.1"/>
</dbReference>
<dbReference type="Pfam" id="PF12973">
    <property type="entry name" value="Cupin_7"/>
    <property type="match status" value="1"/>
</dbReference>
<accession>A0ABT8SJS1</accession>
<keyword evidence="3" id="KW-1185">Reference proteome</keyword>
<dbReference type="CDD" id="cd20301">
    <property type="entry name" value="cupin_ChrR"/>
    <property type="match status" value="1"/>
</dbReference>
<dbReference type="EMBL" id="JAUKTR010000002">
    <property type="protein sequence ID" value="MDO1558810.1"/>
    <property type="molecule type" value="Genomic_DNA"/>
</dbReference>
<dbReference type="NCBIfam" id="TIGR02451">
    <property type="entry name" value="anti_sig_ChrR"/>
    <property type="match status" value="1"/>
</dbReference>
<gene>
    <name evidence="2" type="ORF">Q0812_05150</name>
</gene>
<feature type="domain" description="ChrR-like cupin" evidence="1">
    <location>
        <begin position="103"/>
        <end position="188"/>
    </location>
</feature>
<protein>
    <submittedName>
        <fullName evidence="2">ChrR family anti-sigma-E factor</fullName>
    </submittedName>
</protein>
<comment type="caution">
    <text evidence="2">The sequence shown here is derived from an EMBL/GenBank/DDBJ whole genome shotgun (WGS) entry which is preliminary data.</text>
</comment>
<dbReference type="InterPro" id="IPR041916">
    <property type="entry name" value="Anti_sigma_zinc_sf"/>
</dbReference>
<evidence type="ECO:0000313" key="3">
    <source>
        <dbReference type="Proteomes" id="UP001169063"/>
    </source>
</evidence>
<dbReference type="Proteomes" id="UP001169063">
    <property type="component" value="Unassembled WGS sequence"/>
</dbReference>
<dbReference type="InterPro" id="IPR011051">
    <property type="entry name" value="RmlC_Cupin_sf"/>
</dbReference>
<evidence type="ECO:0000313" key="2">
    <source>
        <dbReference type="EMBL" id="MDO1558810.1"/>
    </source>
</evidence>
<name>A0ABT8SJS1_9CAUL</name>